<accession>A0A8S9QDT9</accession>
<dbReference type="InterPro" id="IPR001093">
    <property type="entry name" value="IMP_DH_GMPRt"/>
</dbReference>
<feature type="domain" description="IMP dehydrogenase/GMP reductase" evidence="2">
    <location>
        <begin position="212"/>
        <end position="262"/>
    </location>
</feature>
<dbReference type="Proteomes" id="UP000712600">
    <property type="component" value="Unassembled WGS sequence"/>
</dbReference>
<dbReference type="Pfam" id="PF00478">
    <property type="entry name" value="IMPDH"/>
    <property type="match status" value="1"/>
</dbReference>
<dbReference type="AlphaFoldDB" id="A0A8S9QDT9"/>
<evidence type="ECO:0000313" key="3">
    <source>
        <dbReference type="EMBL" id="KAF3536758.1"/>
    </source>
</evidence>
<evidence type="ECO:0000313" key="4">
    <source>
        <dbReference type="Proteomes" id="UP000712600"/>
    </source>
</evidence>
<dbReference type="InterPro" id="IPR013785">
    <property type="entry name" value="Aldolase_TIM"/>
</dbReference>
<gene>
    <name evidence="3" type="ORF">F2Q69_00022794</name>
</gene>
<evidence type="ECO:0000256" key="1">
    <source>
        <dbReference type="SAM" id="MobiDB-lite"/>
    </source>
</evidence>
<dbReference type="EMBL" id="QGKX02001290">
    <property type="protein sequence ID" value="KAF3536758.1"/>
    <property type="molecule type" value="Genomic_DNA"/>
</dbReference>
<protein>
    <recommendedName>
        <fullName evidence="2">IMP dehydrogenase/GMP reductase domain-containing protein</fullName>
    </recommendedName>
</protein>
<evidence type="ECO:0000259" key="2">
    <source>
        <dbReference type="Pfam" id="PF00478"/>
    </source>
</evidence>
<sequence length="311" mass="34924">MGLVTGYLGLSKVKRVSITSALNPGRTTREQVVTIGIRARMSSQGSDDRGTIVSVVGQRDCPTRRQNPLHQKCQGVPPGHTYLKRKTRGESGKVRKRHPKRAKPVPEMEWIHVSHVGEPPKKKRGRLRRPLCCSHLILNSLLCFLSLQPAFALGFTLFIACLHYTDERRAVPKYVGIGGWILSRNVIRTGILLYLRQHISTAHRLLHRRRLATTCLSKHVPLSIHCVASPMYAVSESHMAVSMTALSGTRIVHYNCDIATQTFFIRHGTSLCVPITFVFKLPKHQIGFIDEFGPSSFDFVSQTDKIIYSIL</sequence>
<dbReference type="Gene3D" id="3.20.20.70">
    <property type="entry name" value="Aldolase class I"/>
    <property type="match status" value="1"/>
</dbReference>
<feature type="region of interest" description="Disordered" evidence="1">
    <location>
        <begin position="76"/>
        <end position="103"/>
    </location>
</feature>
<reference evidence="3" key="1">
    <citation type="submission" date="2019-12" db="EMBL/GenBank/DDBJ databases">
        <title>Genome sequencing and annotation of Brassica cretica.</title>
        <authorList>
            <person name="Studholme D.J."/>
            <person name="Sarris P."/>
        </authorList>
    </citation>
    <scope>NUCLEOTIDE SEQUENCE</scope>
    <source>
        <strain evidence="3">PFS-109/04</strain>
        <tissue evidence="3">Leaf</tissue>
    </source>
</reference>
<organism evidence="3 4">
    <name type="scientific">Brassica cretica</name>
    <name type="common">Mustard</name>
    <dbReference type="NCBI Taxonomy" id="69181"/>
    <lineage>
        <taxon>Eukaryota</taxon>
        <taxon>Viridiplantae</taxon>
        <taxon>Streptophyta</taxon>
        <taxon>Embryophyta</taxon>
        <taxon>Tracheophyta</taxon>
        <taxon>Spermatophyta</taxon>
        <taxon>Magnoliopsida</taxon>
        <taxon>eudicotyledons</taxon>
        <taxon>Gunneridae</taxon>
        <taxon>Pentapetalae</taxon>
        <taxon>rosids</taxon>
        <taxon>malvids</taxon>
        <taxon>Brassicales</taxon>
        <taxon>Brassicaceae</taxon>
        <taxon>Brassiceae</taxon>
        <taxon>Brassica</taxon>
    </lineage>
</organism>
<proteinExistence type="predicted"/>
<feature type="compositionally biased region" description="Basic residues" evidence="1">
    <location>
        <begin position="94"/>
        <end position="103"/>
    </location>
</feature>
<dbReference type="GO" id="GO:0003824">
    <property type="term" value="F:catalytic activity"/>
    <property type="evidence" value="ECO:0007669"/>
    <property type="project" value="InterPro"/>
</dbReference>
<name>A0A8S9QDT9_BRACR</name>
<comment type="caution">
    <text evidence="3">The sequence shown here is derived from an EMBL/GenBank/DDBJ whole genome shotgun (WGS) entry which is preliminary data.</text>
</comment>